<name>A0ACB8A8K0_9AGAM</name>
<comment type="caution">
    <text evidence="1">The sequence shown here is derived from an EMBL/GenBank/DDBJ whole genome shotgun (WGS) entry which is preliminary data.</text>
</comment>
<organism evidence="1 2">
    <name type="scientific">Hygrophoropsis aurantiaca</name>
    <dbReference type="NCBI Taxonomy" id="72124"/>
    <lineage>
        <taxon>Eukaryota</taxon>
        <taxon>Fungi</taxon>
        <taxon>Dikarya</taxon>
        <taxon>Basidiomycota</taxon>
        <taxon>Agaricomycotina</taxon>
        <taxon>Agaricomycetes</taxon>
        <taxon>Agaricomycetidae</taxon>
        <taxon>Boletales</taxon>
        <taxon>Coniophorineae</taxon>
        <taxon>Hygrophoropsidaceae</taxon>
        <taxon>Hygrophoropsis</taxon>
    </lineage>
</organism>
<evidence type="ECO:0000313" key="2">
    <source>
        <dbReference type="Proteomes" id="UP000790377"/>
    </source>
</evidence>
<reference evidence="1" key="1">
    <citation type="journal article" date="2021" name="New Phytol.">
        <title>Evolutionary innovations through gain and loss of genes in the ectomycorrhizal Boletales.</title>
        <authorList>
            <person name="Wu G."/>
            <person name="Miyauchi S."/>
            <person name="Morin E."/>
            <person name="Kuo A."/>
            <person name="Drula E."/>
            <person name="Varga T."/>
            <person name="Kohler A."/>
            <person name="Feng B."/>
            <person name="Cao Y."/>
            <person name="Lipzen A."/>
            <person name="Daum C."/>
            <person name="Hundley H."/>
            <person name="Pangilinan J."/>
            <person name="Johnson J."/>
            <person name="Barry K."/>
            <person name="LaButti K."/>
            <person name="Ng V."/>
            <person name="Ahrendt S."/>
            <person name="Min B."/>
            <person name="Choi I.G."/>
            <person name="Park H."/>
            <person name="Plett J.M."/>
            <person name="Magnuson J."/>
            <person name="Spatafora J.W."/>
            <person name="Nagy L.G."/>
            <person name="Henrissat B."/>
            <person name="Grigoriev I.V."/>
            <person name="Yang Z.L."/>
            <person name="Xu J."/>
            <person name="Martin F.M."/>
        </authorList>
    </citation>
    <scope>NUCLEOTIDE SEQUENCE</scope>
    <source>
        <strain evidence="1">ATCC 28755</strain>
    </source>
</reference>
<keyword evidence="2" id="KW-1185">Reference proteome</keyword>
<dbReference type="EMBL" id="MU267762">
    <property type="protein sequence ID" value="KAH7909394.1"/>
    <property type="molecule type" value="Genomic_DNA"/>
</dbReference>
<proteinExistence type="predicted"/>
<accession>A0ACB8A8K0</accession>
<dbReference type="Proteomes" id="UP000790377">
    <property type="component" value="Unassembled WGS sequence"/>
</dbReference>
<protein>
    <submittedName>
        <fullName evidence="1">Uncharacterized protein</fullName>
    </submittedName>
</protein>
<sequence length="439" mass="48346">MSSSSSSGSPTPPPQTKRKRLPDPDPEAQVEESEEIVLSHAEKRRQKKKESKPKPQEPESTAPTKKRKLADGSAADTNPSVHAKAKRQNSVWVGNLSFKTTQDNLRGFFDGVGEITRIHMPMKAGTKSDNMGFAYVDFASPDTKIIAISLSEREFQGRKLLIKDGDDFAGRPAPKAPENAGDDPTNPVAGKPANSLSKTAQKILRVQKQPPAPTLFLGNLGFETTDDSIRQLFEAHRHIKKNDKEKAETEKAEDTQEKGTVEKDVWIRKIRMGTFEDSGACKGFAFVDFTSIEHATDALVNPRNHRLNGRDLVVEYASADAVRRGGGGPRPPKHEGKGQGGNRRENGRSDGFDRQSRSTSRPHRREAQDHRNDGDQPEKQNTEIPTSTTRTRSRDAPPHANKWNSDRVPRGRAKPGAALAQAPRESAAIIPSQGQKIVF</sequence>
<gene>
    <name evidence="1" type="ORF">BJ138DRAFT_1010910</name>
</gene>
<evidence type="ECO:0000313" key="1">
    <source>
        <dbReference type="EMBL" id="KAH7909394.1"/>
    </source>
</evidence>